<feature type="region of interest" description="Disordered" evidence="1">
    <location>
        <begin position="1"/>
        <end position="80"/>
    </location>
</feature>
<evidence type="ECO:0000313" key="3">
    <source>
        <dbReference type="Proteomes" id="UP001218218"/>
    </source>
</evidence>
<feature type="compositionally biased region" description="Low complexity" evidence="1">
    <location>
        <begin position="534"/>
        <end position="546"/>
    </location>
</feature>
<feature type="compositionally biased region" description="Low complexity" evidence="1">
    <location>
        <begin position="1"/>
        <end position="50"/>
    </location>
</feature>
<feature type="compositionally biased region" description="Low complexity" evidence="1">
    <location>
        <begin position="400"/>
        <end position="423"/>
    </location>
</feature>
<dbReference type="AlphaFoldDB" id="A0AAD7AFC8"/>
<feature type="compositionally biased region" description="Polar residues" evidence="1">
    <location>
        <begin position="489"/>
        <end position="500"/>
    </location>
</feature>
<comment type="caution">
    <text evidence="2">The sequence shown here is derived from an EMBL/GenBank/DDBJ whole genome shotgun (WGS) entry which is preliminary data.</text>
</comment>
<feature type="compositionally biased region" description="Gly residues" evidence="1">
    <location>
        <begin position="629"/>
        <end position="646"/>
    </location>
</feature>
<feature type="region of interest" description="Disordered" evidence="1">
    <location>
        <begin position="707"/>
        <end position="745"/>
    </location>
</feature>
<gene>
    <name evidence="2" type="ORF">DFH08DRAFT_473265</name>
</gene>
<protein>
    <submittedName>
        <fullName evidence="2">Uncharacterized protein</fullName>
    </submittedName>
</protein>
<feature type="compositionally biased region" description="Pro residues" evidence="1">
    <location>
        <begin position="219"/>
        <end position="232"/>
    </location>
</feature>
<dbReference type="Proteomes" id="UP001218218">
    <property type="component" value="Unassembled WGS sequence"/>
</dbReference>
<feature type="compositionally biased region" description="Basic and acidic residues" evidence="1">
    <location>
        <begin position="719"/>
        <end position="745"/>
    </location>
</feature>
<reference evidence="2" key="1">
    <citation type="submission" date="2023-03" db="EMBL/GenBank/DDBJ databases">
        <title>Massive genome expansion in bonnet fungi (Mycena s.s.) driven by repeated elements and novel gene families across ecological guilds.</title>
        <authorList>
            <consortium name="Lawrence Berkeley National Laboratory"/>
            <person name="Harder C.B."/>
            <person name="Miyauchi S."/>
            <person name="Viragh M."/>
            <person name="Kuo A."/>
            <person name="Thoen E."/>
            <person name="Andreopoulos B."/>
            <person name="Lu D."/>
            <person name="Skrede I."/>
            <person name="Drula E."/>
            <person name="Henrissat B."/>
            <person name="Morin E."/>
            <person name="Kohler A."/>
            <person name="Barry K."/>
            <person name="LaButti K."/>
            <person name="Morin E."/>
            <person name="Salamov A."/>
            <person name="Lipzen A."/>
            <person name="Mereny Z."/>
            <person name="Hegedus B."/>
            <person name="Baldrian P."/>
            <person name="Stursova M."/>
            <person name="Weitz H."/>
            <person name="Taylor A."/>
            <person name="Grigoriev I.V."/>
            <person name="Nagy L.G."/>
            <person name="Martin F."/>
            <person name="Kauserud H."/>
        </authorList>
    </citation>
    <scope>NUCLEOTIDE SEQUENCE</scope>
    <source>
        <strain evidence="2">CBHHK002</strain>
    </source>
</reference>
<evidence type="ECO:0000256" key="1">
    <source>
        <dbReference type="SAM" id="MobiDB-lite"/>
    </source>
</evidence>
<feature type="compositionally biased region" description="Low complexity" evidence="1">
    <location>
        <begin position="834"/>
        <end position="843"/>
    </location>
</feature>
<feature type="region of interest" description="Disordered" evidence="1">
    <location>
        <begin position="209"/>
        <end position="236"/>
    </location>
</feature>
<accession>A0AAD7AFC8</accession>
<proteinExistence type="predicted"/>
<name>A0AAD7AFC8_9AGAR</name>
<keyword evidence="3" id="KW-1185">Reference proteome</keyword>
<feature type="region of interest" description="Disordered" evidence="1">
    <location>
        <begin position="927"/>
        <end position="951"/>
    </location>
</feature>
<feature type="compositionally biased region" description="Low complexity" evidence="1">
    <location>
        <begin position="454"/>
        <end position="481"/>
    </location>
</feature>
<feature type="region of interest" description="Disordered" evidence="1">
    <location>
        <begin position="771"/>
        <end position="871"/>
    </location>
</feature>
<dbReference type="EMBL" id="JARIHO010000008">
    <property type="protein sequence ID" value="KAJ7357070.1"/>
    <property type="molecule type" value="Genomic_DNA"/>
</dbReference>
<feature type="region of interest" description="Disordered" evidence="1">
    <location>
        <begin position="319"/>
        <end position="689"/>
    </location>
</feature>
<feature type="compositionally biased region" description="Low complexity" evidence="1">
    <location>
        <begin position="361"/>
        <end position="392"/>
    </location>
</feature>
<feature type="compositionally biased region" description="Polar residues" evidence="1">
    <location>
        <begin position="655"/>
        <end position="681"/>
    </location>
</feature>
<feature type="compositionally biased region" description="Polar residues" evidence="1">
    <location>
        <begin position="425"/>
        <end position="438"/>
    </location>
</feature>
<feature type="compositionally biased region" description="Low complexity" evidence="1">
    <location>
        <begin position="152"/>
        <end position="169"/>
    </location>
</feature>
<feature type="compositionally biased region" description="Basic and acidic residues" evidence="1">
    <location>
        <begin position="501"/>
        <end position="518"/>
    </location>
</feature>
<feature type="compositionally biased region" description="Low complexity" evidence="1">
    <location>
        <begin position="774"/>
        <end position="787"/>
    </location>
</feature>
<evidence type="ECO:0000313" key="2">
    <source>
        <dbReference type="EMBL" id="KAJ7357070.1"/>
    </source>
</evidence>
<feature type="compositionally biased region" description="Polar residues" evidence="1">
    <location>
        <begin position="71"/>
        <end position="80"/>
    </location>
</feature>
<feature type="compositionally biased region" description="Polar residues" evidence="1">
    <location>
        <begin position="330"/>
        <end position="341"/>
    </location>
</feature>
<feature type="compositionally biased region" description="Polar residues" evidence="1">
    <location>
        <begin position="844"/>
        <end position="853"/>
    </location>
</feature>
<organism evidence="2 3">
    <name type="scientific">Mycena albidolilacea</name>
    <dbReference type="NCBI Taxonomy" id="1033008"/>
    <lineage>
        <taxon>Eukaryota</taxon>
        <taxon>Fungi</taxon>
        <taxon>Dikarya</taxon>
        <taxon>Basidiomycota</taxon>
        <taxon>Agaricomycotina</taxon>
        <taxon>Agaricomycetes</taxon>
        <taxon>Agaricomycetidae</taxon>
        <taxon>Agaricales</taxon>
        <taxon>Marasmiineae</taxon>
        <taxon>Mycenaceae</taxon>
        <taxon>Mycena</taxon>
    </lineage>
</organism>
<sequence>MAAAPRSPQTPSSIPTRTSRSSSLLPTPARRPSFSTPGPSSPNTPTGVSGFRALRSLLPFGPSKNAPPLSPSVSSGNTPRFASFSAVRKSIQRDRNASLSSSDLPVMVIDRASVDEVGRLNFPPVRRSISLHEESLPSHVAADLPTVNLPHASPASPSSSSKEQSPKTPESFKEERRAHPTVFTPPVRTPSPLAELSTIIEVDTSGISKHLPSASASPSPSPSPTSFSPPPLSASTSALDLSTTHINAQVIDAIKAQKSAPTPAWLDNSDEGNQLAAEADEGNISFNLGALDPDLAALLSPNRMVPSDTNDTIRAAKVSTDLNDSPPHPSSSGGLRPQHQSSRPRLRPVQRPSTPPDPAARRSPSISPSTATTASRTQTVRRAPPSPLSTSHPPSPVPSPTATSIPVSPLSSSSPVTSSTPAVRRTQTSSAANPSTSRRPLLGRMLQSDSWEGSASPRSPSSRPSLDSARPSSSTSRTSLDTNRHRPSFDTNRTTTNFNSVRERPSDREKSSAWDIKLRRTRKRSMSVDERARASASSSSPGSYRDASGDGSRPGSSLSNRPEWLGPRTAKAFKAAGLLGSPDSADGGDGLSPPARGSSKFGFGSVRSNTTGGRSDSRLGVASPRPGSSAGGSSSGRVRGGSGSGSYFGSTGSTLMESPTLTMSSRDTPRSASTAPTSVSGASWGREDREEIRELKEKHAVETGALLSALSDSQRTTKVLREENSELRERLARLESESERTDTLERENQALREFVSELREEAGQLKLQLRLATPSSSRLASPVPSSSRYIPTTQAFRLAPRGESRDGNTSEDSSPPQPTFSSTPASSKLRRRLSSSGLSNSSSVFNAPPSNMSMLLHEDGTNSSDFDDRSGASASQLLASPTMILPRLDPMRAHHANQSITSTASLAPTSPNASMLGSPRSLLLRPEHEVHLGDMDSLDLGQTGPDEEWSE</sequence>
<feature type="compositionally biased region" description="Basic and acidic residues" evidence="1">
    <location>
        <begin position="856"/>
        <end position="870"/>
    </location>
</feature>
<feature type="region of interest" description="Disordered" evidence="1">
    <location>
        <begin position="146"/>
        <end position="190"/>
    </location>
</feature>